<dbReference type="GeneID" id="123150912"/>
<reference evidence="2" key="1">
    <citation type="submission" date="2018-08" db="EMBL/GenBank/DDBJ databases">
        <authorList>
            <person name="Rossello M."/>
        </authorList>
    </citation>
    <scope>NUCLEOTIDE SEQUENCE [LARGE SCALE GENOMIC DNA]</scope>
    <source>
        <strain evidence="2">cv. Chinese Spring</strain>
    </source>
</reference>
<accession>A0A3B6RBI3</accession>
<dbReference type="Gramene" id="TraesNOR7A03G03857420.1">
    <property type="protein sequence ID" value="TraesNOR7A03G03857420.1.CDS1"/>
    <property type="gene ID" value="TraesNOR7A03G03857420"/>
</dbReference>
<name>A0A3B6RBI3_WHEAT</name>
<organism evidence="2">
    <name type="scientific">Triticum aestivum</name>
    <name type="common">Wheat</name>
    <dbReference type="NCBI Taxonomy" id="4565"/>
    <lineage>
        <taxon>Eukaryota</taxon>
        <taxon>Viridiplantae</taxon>
        <taxon>Streptophyta</taxon>
        <taxon>Embryophyta</taxon>
        <taxon>Tracheophyta</taxon>
        <taxon>Spermatophyta</taxon>
        <taxon>Magnoliopsida</taxon>
        <taxon>Liliopsida</taxon>
        <taxon>Poales</taxon>
        <taxon>Poaceae</taxon>
        <taxon>BOP clade</taxon>
        <taxon>Pooideae</taxon>
        <taxon>Triticodae</taxon>
        <taxon>Triticeae</taxon>
        <taxon>Triticinae</taxon>
        <taxon>Triticum</taxon>
    </lineage>
</organism>
<dbReference type="Proteomes" id="UP000019116">
    <property type="component" value="Chromosome 7A"/>
</dbReference>
<dbReference type="KEGG" id="taes:123150912"/>
<dbReference type="Gramene" id="TraesJAG7A03G03798600.1">
    <property type="protein sequence ID" value="TraesJAG7A03G03798600.1.CDS1"/>
    <property type="gene ID" value="TraesJAG7A03G03798600"/>
</dbReference>
<keyword evidence="1" id="KW-0472">Membrane</keyword>
<keyword evidence="1" id="KW-1133">Transmembrane helix</keyword>
<dbReference type="Gramene" id="TraesLAC7A03G03766260.1">
    <property type="protein sequence ID" value="TraesLAC7A03G03766260.1.CDS1"/>
    <property type="gene ID" value="TraesLAC7A03G03766260"/>
</dbReference>
<dbReference type="OMA" id="PPGNEVW"/>
<dbReference type="Gramene" id="TraesCS7A03G0116800.1">
    <property type="protein sequence ID" value="TraesCS7A03G0116800.1.CDS1"/>
    <property type="gene ID" value="TraesCS7A03G0116800"/>
</dbReference>
<dbReference type="Gramene" id="TraesCLE_scaffold_094734_01G000100.1">
    <property type="protein sequence ID" value="TraesCLE_scaffold_094734_01G000100.1"/>
    <property type="gene ID" value="TraesCLE_scaffold_094734_01G000100"/>
</dbReference>
<proteinExistence type="predicted"/>
<evidence type="ECO:0000256" key="1">
    <source>
        <dbReference type="SAM" id="Phobius"/>
    </source>
</evidence>
<protein>
    <recommendedName>
        <fullName evidence="4">Late embryogenesis abundant protein LEA-2 subgroup domain-containing protein</fullName>
    </recommendedName>
</protein>
<dbReference type="Gramene" id="TraesARI7A03G03782030.1">
    <property type="protein sequence ID" value="TraesARI7A03G03782030.1.CDS1"/>
    <property type="gene ID" value="TraesARI7A03G03782030"/>
</dbReference>
<dbReference type="Gramene" id="TraesLDM7A03G03821580.1">
    <property type="protein sequence ID" value="TraesLDM7A03G03821580.1.CDS1"/>
    <property type="gene ID" value="TraesLDM7A03G03821580"/>
</dbReference>
<keyword evidence="3" id="KW-1185">Reference proteome</keyword>
<feature type="transmembrane region" description="Helical" evidence="1">
    <location>
        <begin position="19"/>
        <end position="45"/>
    </location>
</feature>
<dbReference type="RefSeq" id="XP_044426652.1">
    <property type="nucleotide sequence ID" value="XM_044570717.1"/>
</dbReference>
<evidence type="ECO:0008006" key="4">
    <source>
        <dbReference type="Google" id="ProtNLM"/>
    </source>
</evidence>
<keyword evidence="1" id="KW-0812">Transmembrane</keyword>
<dbReference type="Gramene" id="TraesSYM7A03G03764560.1">
    <property type="protein sequence ID" value="TraesSYM7A03G03764560.1.CDS1"/>
    <property type="gene ID" value="TraesSYM7A03G03764560"/>
</dbReference>
<dbReference type="Gramene" id="TraesRN7A0100091900.1">
    <property type="protein sequence ID" value="TraesRN7A0100091900.1"/>
    <property type="gene ID" value="TraesRN7A0100091900"/>
</dbReference>
<reference evidence="2" key="2">
    <citation type="submission" date="2018-10" db="UniProtKB">
        <authorList>
            <consortium name="EnsemblPlants"/>
        </authorList>
    </citation>
    <scope>IDENTIFICATION</scope>
</reference>
<dbReference type="Gramene" id="TraesPARA_EIv1.0_2237620.1">
    <property type="protein sequence ID" value="TraesPARA_EIv1.0_2237620.1.CDS1"/>
    <property type="gene ID" value="TraesPARA_EIv1.0_2237620"/>
</dbReference>
<evidence type="ECO:0000313" key="3">
    <source>
        <dbReference type="Proteomes" id="UP000019116"/>
    </source>
</evidence>
<evidence type="ECO:0000313" key="2">
    <source>
        <dbReference type="EnsemblPlants" id="TraesCS7A02G051600.1.cds1"/>
    </source>
</evidence>
<dbReference type="PANTHER" id="PTHR36480">
    <property type="entry name" value="OS06G0118900 PROTEIN-RELATED"/>
    <property type="match status" value="1"/>
</dbReference>
<dbReference type="PANTHER" id="PTHR36480:SF10">
    <property type="entry name" value="LATE EMBRYOGENESIS ABUNDANT PROTEIN LEA-2 SUBGROUP DOMAIN-CONTAINING PROTEIN"/>
    <property type="match status" value="1"/>
</dbReference>
<dbReference type="Gramene" id="TraesCS7A02G051600.1">
    <property type="protein sequence ID" value="TraesCS7A02G051600.1.cds1"/>
    <property type="gene ID" value="TraesCS7A02G051600"/>
</dbReference>
<dbReference type="Gramene" id="TraesCAD_scaffold_169870_01G000100.1">
    <property type="protein sequence ID" value="TraesCAD_scaffold_169870_01G000100.1"/>
    <property type="gene ID" value="TraesCAD_scaffold_169870_01G000100"/>
</dbReference>
<sequence length="219" mass="24003">MAEQGNKTTSWWRRFRWLYAVRCTLACVVTMVAVAVIVRAVVVMLRPEKLQLKLAAGRVAANYIPSLPPPGNEVWLKFVLRAYNPSGRATLEYANVTVRLTDASSSSSSAEAPTARIAEFDLPKPIDVMQKTLSEVLVPLSLVPKEDLPMRYVRALYEGRGVADAEMELRGILSTHVAMSTTSVLTTYYCWPVTIAVGPGDYAAADVACFDKLDAPAHV</sequence>
<dbReference type="AlphaFoldDB" id="A0A3B6RBI3"/>
<dbReference type="EnsemblPlants" id="TraesCS7A02G051600.1">
    <property type="protein sequence ID" value="TraesCS7A02G051600.1.cds1"/>
    <property type="gene ID" value="TraesCS7A02G051600"/>
</dbReference>
<dbReference type="Gramene" id="TraesJUL7A03G03850650.1">
    <property type="protein sequence ID" value="TraesJUL7A03G03850650.1.CDS1"/>
    <property type="gene ID" value="TraesJUL7A03G03850650"/>
</dbReference>